<dbReference type="EMBL" id="VIGC01000013">
    <property type="protein sequence ID" value="TQE95511.1"/>
    <property type="molecule type" value="Genomic_DNA"/>
</dbReference>
<dbReference type="Proteomes" id="UP000317371">
    <property type="component" value="Unassembled WGS sequence"/>
</dbReference>
<comment type="caution">
    <text evidence="1">The sequence shown here is derived from an EMBL/GenBank/DDBJ whole genome shotgun (WGS) entry which is preliminary data.</text>
</comment>
<reference evidence="1 2" key="1">
    <citation type="submission" date="2019-06" db="EMBL/GenBank/DDBJ databases">
        <title>Genome sequence of Litorilinea aerophila BAA-2444.</title>
        <authorList>
            <person name="Maclea K.S."/>
            <person name="Maurais E.G."/>
            <person name="Iannazzi L.C."/>
        </authorList>
    </citation>
    <scope>NUCLEOTIDE SEQUENCE [LARGE SCALE GENOMIC DNA]</scope>
    <source>
        <strain evidence="1 2">ATCC BAA-2444</strain>
    </source>
</reference>
<dbReference type="PANTHER" id="PTHR12526">
    <property type="entry name" value="GLYCOSYLTRANSFERASE"/>
    <property type="match status" value="1"/>
</dbReference>
<organism evidence="1 2">
    <name type="scientific">Litorilinea aerophila</name>
    <dbReference type="NCBI Taxonomy" id="1204385"/>
    <lineage>
        <taxon>Bacteria</taxon>
        <taxon>Bacillati</taxon>
        <taxon>Chloroflexota</taxon>
        <taxon>Caldilineae</taxon>
        <taxon>Caldilineales</taxon>
        <taxon>Caldilineaceae</taxon>
        <taxon>Litorilinea</taxon>
    </lineage>
</organism>
<dbReference type="Gene3D" id="3.40.50.2000">
    <property type="entry name" value="Glycogen Phosphorylase B"/>
    <property type="match status" value="2"/>
</dbReference>
<protein>
    <submittedName>
        <fullName evidence="1">Glycosyltransferase</fullName>
    </submittedName>
</protein>
<name>A0A540VFH5_9CHLR</name>
<dbReference type="GO" id="GO:0016757">
    <property type="term" value="F:glycosyltransferase activity"/>
    <property type="evidence" value="ECO:0007669"/>
    <property type="project" value="TreeGrafter"/>
</dbReference>
<dbReference type="SUPFAM" id="SSF53756">
    <property type="entry name" value="UDP-Glycosyltransferase/glycogen phosphorylase"/>
    <property type="match status" value="1"/>
</dbReference>
<accession>A0A540VFH5</accession>
<dbReference type="Pfam" id="PF13692">
    <property type="entry name" value="Glyco_trans_1_4"/>
    <property type="match status" value="1"/>
</dbReference>
<gene>
    <name evidence="1" type="ORF">FKZ61_11755</name>
</gene>
<sequence length="433" mass="47460">MKILFLTQVLPYPLDAGPKVRAYHVLRYLAQRHQVTLVSFVRPGDPPAALAHLRALCGSVHTVPMVRSPGRDLFHLARSLAGPTPFLIARDWVPAMAQTLDRVVQAEGPFDAVHADQLWMAPYALGIAEQAHPPGSIRRVLDQHNAVFLIPGRMAAGEGNPLKRVLMALEARKLARYEAEVCARFDRVVWVTEDDRRAVQGQAARFGLQQAVAAADGSVIPICVDPEAEPPIPRGPDPRRVTFLGGLHYPPNAQGVLWFAREVFPQVLAQVPNAILTVMGKQPPAALARLGLPPGSLELTGYVDDPRPYLADTAAFIVPLLAGGGMRVKILDAWSWGLPVVSTTVGAEGIQLRAGEQLVLADEPGDFARAVVRCLQEPDYARQLAQAGRDWVLAHYHWRLRYRAWEAIYPAPQAEPVRSRVREPAGSQPVVRT</sequence>
<proteinExistence type="predicted"/>
<keyword evidence="2" id="KW-1185">Reference proteome</keyword>
<dbReference type="AlphaFoldDB" id="A0A540VFH5"/>
<dbReference type="RefSeq" id="WP_141610330.1">
    <property type="nucleotide sequence ID" value="NZ_VIGC02000013.1"/>
</dbReference>
<dbReference type="PANTHER" id="PTHR12526:SF600">
    <property type="entry name" value="GLYCOSYL TRANSFERASE GROUP 1"/>
    <property type="match status" value="1"/>
</dbReference>
<evidence type="ECO:0000313" key="1">
    <source>
        <dbReference type="EMBL" id="TQE95511.1"/>
    </source>
</evidence>
<keyword evidence="1" id="KW-0808">Transferase</keyword>
<dbReference type="OrthoDB" id="9807209at2"/>
<evidence type="ECO:0000313" key="2">
    <source>
        <dbReference type="Proteomes" id="UP000317371"/>
    </source>
</evidence>
<dbReference type="CDD" id="cd03801">
    <property type="entry name" value="GT4_PimA-like"/>
    <property type="match status" value="1"/>
</dbReference>
<dbReference type="InParanoid" id="A0A540VFH5"/>